<dbReference type="Pfam" id="PF04290">
    <property type="entry name" value="DctQ"/>
    <property type="match status" value="1"/>
</dbReference>
<feature type="transmembrane region" description="Helical" evidence="9">
    <location>
        <begin position="209"/>
        <end position="242"/>
    </location>
</feature>
<comment type="caution">
    <text evidence="12">The sequence shown here is derived from an EMBL/GenBank/DDBJ whole genome shotgun (WGS) entry which is preliminary data.</text>
</comment>
<feature type="domain" description="TRAP C4-dicarboxylate transport system permease DctM subunit" evidence="11">
    <location>
        <begin position="259"/>
        <end position="670"/>
    </location>
</feature>
<feature type="transmembrane region" description="Helical" evidence="9">
    <location>
        <begin position="566"/>
        <end position="588"/>
    </location>
</feature>
<keyword evidence="13" id="KW-1185">Reference proteome</keyword>
<evidence type="ECO:0000256" key="4">
    <source>
        <dbReference type="ARBA" id="ARBA00022519"/>
    </source>
</evidence>
<evidence type="ECO:0000256" key="7">
    <source>
        <dbReference type="ARBA" id="ARBA00023136"/>
    </source>
</evidence>
<evidence type="ECO:0000313" key="12">
    <source>
        <dbReference type="EMBL" id="GLS16020.1"/>
    </source>
</evidence>
<keyword evidence="6 9" id="KW-1133">Transmembrane helix</keyword>
<accession>A0ABQ6C7T6</accession>
<dbReference type="RefSeq" id="WP_284308819.1">
    <property type="nucleotide sequence ID" value="NZ_BSPB01000041.1"/>
</dbReference>
<feature type="transmembrane region" description="Helical" evidence="9">
    <location>
        <begin position="178"/>
        <end position="197"/>
    </location>
</feature>
<feature type="transmembrane region" description="Helical" evidence="9">
    <location>
        <begin position="608"/>
        <end position="634"/>
    </location>
</feature>
<keyword evidence="4 8" id="KW-0997">Cell inner membrane</keyword>
<feature type="transmembrane region" description="Helical" evidence="9">
    <location>
        <begin position="254"/>
        <end position="287"/>
    </location>
</feature>
<feature type="transmembrane region" description="Helical" evidence="9">
    <location>
        <begin position="524"/>
        <end position="545"/>
    </location>
</feature>
<evidence type="ECO:0000256" key="6">
    <source>
        <dbReference type="ARBA" id="ARBA00022989"/>
    </source>
</evidence>
<dbReference type="PANTHER" id="PTHR33362:SF5">
    <property type="entry name" value="C4-DICARBOXYLATE TRAP TRANSPORTER LARGE PERMEASE PROTEIN DCTM"/>
    <property type="match status" value="1"/>
</dbReference>
<feature type="transmembrane region" description="Helical" evidence="9">
    <location>
        <begin position="646"/>
        <end position="668"/>
    </location>
</feature>
<evidence type="ECO:0000256" key="9">
    <source>
        <dbReference type="SAM" id="Phobius"/>
    </source>
</evidence>
<evidence type="ECO:0000256" key="5">
    <source>
        <dbReference type="ARBA" id="ARBA00022692"/>
    </source>
</evidence>
<feature type="transmembrane region" description="Helical" evidence="9">
    <location>
        <begin position="387"/>
        <end position="410"/>
    </location>
</feature>
<feature type="transmembrane region" description="Helical" evidence="9">
    <location>
        <begin position="299"/>
        <end position="322"/>
    </location>
</feature>
<evidence type="ECO:0000256" key="3">
    <source>
        <dbReference type="ARBA" id="ARBA00022475"/>
    </source>
</evidence>
<dbReference type="InterPro" id="IPR004681">
    <property type="entry name" value="TRAP_DctM"/>
</dbReference>
<dbReference type="PANTHER" id="PTHR33362">
    <property type="entry name" value="SIALIC ACID TRAP TRANSPORTER PERMEASE PROTEIN SIAT-RELATED"/>
    <property type="match status" value="1"/>
</dbReference>
<feature type="transmembrane region" description="Helical" evidence="9">
    <location>
        <begin position="102"/>
        <end position="120"/>
    </location>
</feature>
<feature type="transmembrane region" description="Helical" evidence="9">
    <location>
        <begin position="63"/>
        <end position="81"/>
    </location>
</feature>
<sequence>MDIPLSPAEPAIPYPADGRAATLVHQGSRCLVVALAMVLLLIINYEVFARYLFNAPTVWVMEYSTYLVAAMTFLGAAFAVARDGHIRVTLLLDALPARGRLRLDYLSAATALFIALVLAWKSLEFVHGEYTAGTRDFGLMATPMWVPQSVVALGYGFLVLALALQMHHLAGTRSVTRTTTGGLWLALTLTVLAGQALDGWPLNTMAGLGLIALTVLALSALWAGLVPTLTLAAFVLPPVLLYAATTEATPAWQALALVGTMLYLLFAGVRVAFALAWLGLLGVVFWLPSPTVRVLAERAWSAVHTFELSAIPMFVLMGALLVKSEASDDMFGAMRALLGRVRGGLAFASIGAAGIFAAVSGSSLATAATLGRVAGPQMLDQGYSARLAYGVLAAGGTLGIMIPPSIAMIVYGSLAGVPVTQLFIAGIVPGIVLMLLFALVVLGWLLFDPKAAPPAHAFTWREKLHSFRGVAPFIALMACVLGALYLGIATPTEAGAVGALAALLLCRWRGTLTLRQFIDTLEETALVTSFLLLIAVGASQMGYVMDYLSMPAQMVTYIRELNLSGVELLLCIVLAYLVLGMFIEPISMVLMTMPVMLPLIQAVGWDPLWFGIVLVLLVEVGLITPPVGMILFVLEGVARGRTRLQDISLGALPFVVAMLAAAALFYAFPGLVTWLPNAMTSR</sequence>
<feature type="transmembrane region" description="Helical" evidence="9">
    <location>
        <begin position="145"/>
        <end position="166"/>
    </location>
</feature>
<comment type="subcellular location">
    <subcellularLocation>
        <location evidence="1 8">Cell inner membrane</location>
        <topology evidence="1 8">Multi-pass membrane protein</topology>
    </subcellularLocation>
</comment>
<evidence type="ECO:0000259" key="11">
    <source>
        <dbReference type="Pfam" id="PF06808"/>
    </source>
</evidence>
<protein>
    <recommendedName>
        <fullName evidence="14">C4-dicarboxylate ABC transporter permease</fullName>
    </recommendedName>
</protein>
<evidence type="ECO:0000313" key="13">
    <source>
        <dbReference type="Proteomes" id="UP001156903"/>
    </source>
</evidence>
<dbReference type="NCBIfam" id="TIGR00786">
    <property type="entry name" value="dctM"/>
    <property type="match status" value="1"/>
</dbReference>
<evidence type="ECO:0000259" key="10">
    <source>
        <dbReference type="Pfam" id="PF04290"/>
    </source>
</evidence>
<dbReference type="Pfam" id="PF06808">
    <property type="entry name" value="DctM"/>
    <property type="match status" value="1"/>
</dbReference>
<proteinExistence type="predicted"/>
<evidence type="ECO:0008006" key="14">
    <source>
        <dbReference type="Google" id="ProtNLM"/>
    </source>
</evidence>
<dbReference type="Proteomes" id="UP001156903">
    <property type="component" value="Unassembled WGS sequence"/>
</dbReference>
<keyword evidence="2 8" id="KW-0813">Transport</keyword>
<evidence type="ECO:0000256" key="2">
    <source>
        <dbReference type="ARBA" id="ARBA00022448"/>
    </source>
</evidence>
<feature type="transmembrane region" description="Helical" evidence="9">
    <location>
        <begin position="30"/>
        <end position="51"/>
    </location>
</feature>
<keyword evidence="3" id="KW-1003">Cell membrane</keyword>
<feature type="transmembrane region" description="Helical" evidence="9">
    <location>
        <begin position="467"/>
        <end position="487"/>
    </location>
</feature>
<name>A0ABQ6C7T6_9BURK</name>
<evidence type="ECO:0000256" key="1">
    <source>
        <dbReference type="ARBA" id="ARBA00004429"/>
    </source>
</evidence>
<evidence type="ECO:0000256" key="8">
    <source>
        <dbReference type="RuleBase" id="RU369079"/>
    </source>
</evidence>
<reference evidence="13" key="1">
    <citation type="journal article" date="2019" name="Int. J. Syst. Evol. Microbiol.">
        <title>The Global Catalogue of Microorganisms (GCM) 10K type strain sequencing project: providing services to taxonomists for standard genome sequencing and annotation.</title>
        <authorList>
            <consortium name="The Broad Institute Genomics Platform"/>
            <consortium name="The Broad Institute Genome Sequencing Center for Infectious Disease"/>
            <person name="Wu L."/>
            <person name="Ma J."/>
        </authorList>
    </citation>
    <scope>NUCLEOTIDE SEQUENCE [LARGE SCALE GENOMIC DNA]</scope>
    <source>
        <strain evidence="13">NBRC 109341</strain>
    </source>
</reference>
<feature type="transmembrane region" description="Helical" evidence="9">
    <location>
        <begin position="343"/>
        <end position="367"/>
    </location>
</feature>
<dbReference type="InterPro" id="IPR055348">
    <property type="entry name" value="DctQ"/>
</dbReference>
<feature type="domain" description="Tripartite ATP-independent periplasmic transporters DctQ component" evidence="10">
    <location>
        <begin position="40"/>
        <end position="166"/>
    </location>
</feature>
<dbReference type="InterPro" id="IPR010656">
    <property type="entry name" value="DctM"/>
</dbReference>
<keyword evidence="7 9" id="KW-0472">Membrane</keyword>
<feature type="transmembrane region" description="Helical" evidence="9">
    <location>
        <begin position="422"/>
        <end position="447"/>
    </location>
</feature>
<organism evidence="12 13">
    <name type="scientific">Hydrogenophaga electricum</name>
    <dbReference type="NCBI Taxonomy" id="1230953"/>
    <lineage>
        <taxon>Bacteria</taxon>
        <taxon>Pseudomonadati</taxon>
        <taxon>Pseudomonadota</taxon>
        <taxon>Betaproteobacteria</taxon>
        <taxon>Burkholderiales</taxon>
        <taxon>Comamonadaceae</taxon>
        <taxon>Hydrogenophaga</taxon>
    </lineage>
</organism>
<dbReference type="EMBL" id="BSPB01000041">
    <property type="protein sequence ID" value="GLS16020.1"/>
    <property type="molecule type" value="Genomic_DNA"/>
</dbReference>
<keyword evidence="5 9" id="KW-0812">Transmembrane</keyword>
<gene>
    <name evidence="12" type="ORF">GCM10007935_34580</name>
</gene>
<comment type="function">
    <text evidence="8">Part of the tripartite ATP-independent periplasmic (TRAP) transport system.</text>
</comment>